<evidence type="ECO:0000256" key="8">
    <source>
        <dbReference type="ARBA" id="ARBA00022840"/>
    </source>
</evidence>
<evidence type="ECO:0000256" key="1">
    <source>
        <dbReference type="ARBA" id="ARBA00004479"/>
    </source>
</evidence>
<proteinExistence type="predicted"/>
<dbReference type="InterPro" id="IPR056562">
    <property type="entry name" value="LysM2_CERK1_LYK3_4_5"/>
</dbReference>
<keyword evidence="17" id="KW-0675">Receptor</keyword>
<dbReference type="PROSITE" id="PS00107">
    <property type="entry name" value="PROTEIN_KINASE_ATP"/>
    <property type="match status" value="1"/>
</dbReference>
<feature type="domain" description="LysM" evidence="16">
    <location>
        <begin position="125"/>
        <end position="169"/>
    </location>
</feature>
<dbReference type="PANTHER" id="PTHR27005:SF537">
    <property type="entry name" value="LYSM TYPE RECEPTOR KINASE"/>
    <property type="match status" value="1"/>
</dbReference>
<dbReference type="GO" id="GO:0005886">
    <property type="term" value="C:plasma membrane"/>
    <property type="evidence" value="ECO:0007669"/>
    <property type="project" value="TreeGrafter"/>
</dbReference>
<dbReference type="AlphaFoldDB" id="A0A221I0Z0"/>
<dbReference type="InterPro" id="IPR008271">
    <property type="entry name" value="Ser/Thr_kinase_AS"/>
</dbReference>
<dbReference type="PROSITE" id="PS50011">
    <property type="entry name" value="PROTEIN_KINASE_DOM"/>
    <property type="match status" value="1"/>
</dbReference>
<evidence type="ECO:0000256" key="9">
    <source>
        <dbReference type="ARBA" id="ARBA00022989"/>
    </source>
</evidence>
<evidence type="ECO:0000259" key="15">
    <source>
        <dbReference type="PROSITE" id="PS50011"/>
    </source>
</evidence>
<keyword evidence="7 17" id="KW-0418">Kinase</keyword>
<dbReference type="InterPro" id="IPR000719">
    <property type="entry name" value="Prot_kinase_dom"/>
</dbReference>
<evidence type="ECO:0000256" key="3">
    <source>
        <dbReference type="ARBA" id="ARBA00022679"/>
    </source>
</evidence>
<feature type="transmembrane region" description="Helical" evidence="14">
    <location>
        <begin position="213"/>
        <end position="233"/>
    </location>
</feature>
<evidence type="ECO:0000256" key="7">
    <source>
        <dbReference type="ARBA" id="ARBA00022777"/>
    </source>
</evidence>
<dbReference type="CDD" id="cd00118">
    <property type="entry name" value="LysM"/>
    <property type="match status" value="1"/>
</dbReference>
<dbReference type="FunFam" id="1.10.510.10:FF:000084">
    <property type="entry name" value="Wall-associated receptor kinase 2"/>
    <property type="match status" value="1"/>
</dbReference>
<keyword evidence="2" id="KW-0723">Serine/threonine-protein kinase</keyword>
<comment type="subcellular location">
    <subcellularLocation>
        <location evidence="1">Membrane</location>
        <topology evidence="1">Single-pass type I membrane protein</topology>
    </subcellularLocation>
</comment>
<evidence type="ECO:0000256" key="6">
    <source>
        <dbReference type="ARBA" id="ARBA00022741"/>
    </source>
</evidence>
<keyword evidence="8 13" id="KW-0067">ATP-binding</keyword>
<keyword evidence="6 13" id="KW-0547">Nucleotide-binding</keyword>
<reference evidence="17" key="1">
    <citation type="journal article" date="2017" name="J. ISSAAS">
        <title>Parallel loss of symbiosis genes in relatives of nitrogen-fixing non-legume Parasponia.</title>
        <authorList>
            <person name="van Velzen R."/>
            <person name="Holmer R."/>
            <person name="Bu F."/>
            <person name="Rutten L."/>
            <person name="Van Zeijl A."/>
            <person name="Liu W."/>
            <person name="Santuari L."/>
            <person name="Cao Q."/>
            <person name="Sharma T."/>
            <person name="Shen D."/>
            <person name="Roswanjaya Y."/>
            <person name="Wardhani T."/>
            <person name="Kalhor M.S."/>
            <person name="Jansen J."/>
            <person name="Van den Hoogen J."/>
            <person name="Gungor B."/>
            <person name="Hartog M."/>
            <person name="Hontelez J."/>
            <person name="Verver J."/>
            <person name="Yang W.-C."/>
            <person name="Schijlen E."/>
            <person name="Repin R."/>
            <person name="Schilthuizen M."/>
            <person name="Schranz E."/>
            <person name="Heidstra R."/>
            <person name="Miyata K."/>
            <person name="Fedorova E."/>
            <person name="Kohlen W."/>
            <person name="Bisseling T."/>
            <person name="Smit S."/>
            <person name="Geurts R."/>
        </authorList>
    </citation>
    <scope>NUCLEOTIDE SEQUENCE</scope>
</reference>
<feature type="domain" description="Protein kinase" evidence="15">
    <location>
        <begin position="288"/>
        <end position="560"/>
    </location>
</feature>
<keyword evidence="10 14" id="KW-0472">Membrane</keyword>
<keyword evidence="9 14" id="KW-1133">Transmembrane helix</keyword>
<protein>
    <submittedName>
        <fullName evidence="17">Lysm-containing receptor kinase 19</fullName>
    </submittedName>
</protein>
<dbReference type="Pfam" id="PF00069">
    <property type="entry name" value="Pkinase"/>
    <property type="match status" value="1"/>
</dbReference>
<comment type="catalytic activity">
    <reaction evidence="12">
        <text>L-threonyl-[protein] + ATP = O-phospho-L-threonyl-[protein] + ADP + H(+)</text>
        <dbReference type="Rhea" id="RHEA:46608"/>
        <dbReference type="Rhea" id="RHEA-COMP:11060"/>
        <dbReference type="Rhea" id="RHEA-COMP:11605"/>
        <dbReference type="ChEBI" id="CHEBI:15378"/>
        <dbReference type="ChEBI" id="CHEBI:30013"/>
        <dbReference type="ChEBI" id="CHEBI:30616"/>
        <dbReference type="ChEBI" id="CHEBI:61977"/>
        <dbReference type="ChEBI" id="CHEBI:456216"/>
    </reaction>
</comment>
<dbReference type="GO" id="GO:0005524">
    <property type="term" value="F:ATP binding"/>
    <property type="evidence" value="ECO:0007669"/>
    <property type="project" value="UniProtKB-UniRule"/>
</dbReference>
<dbReference type="SMART" id="SM00220">
    <property type="entry name" value="S_TKc"/>
    <property type="match status" value="1"/>
</dbReference>
<dbReference type="InterPro" id="IPR018392">
    <property type="entry name" value="LysM"/>
</dbReference>
<keyword evidence="4 14" id="KW-0812">Transmembrane</keyword>
<evidence type="ECO:0000256" key="12">
    <source>
        <dbReference type="ARBA" id="ARBA00047951"/>
    </source>
</evidence>
<accession>A0A221I0Z0</accession>
<dbReference type="InterPro" id="IPR045274">
    <property type="entry name" value="WAK-like"/>
</dbReference>
<keyword evidence="5" id="KW-0732">Signal</keyword>
<name>A0A221I0Z0_TREOI</name>
<dbReference type="InterPro" id="IPR017441">
    <property type="entry name" value="Protein_kinase_ATP_BS"/>
</dbReference>
<dbReference type="Pfam" id="PF23472">
    <property type="entry name" value="LysM2_CERK1_LYK3_4_5"/>
    <property type="match status" value="1"/>
</dbReference>
<dbReference type="SUPFAM" id="SSF56112">
    <property type="entry name" value="Protein kinase-like (PK-like)"/>
    <property type="match status" value="1"/>
</dbReference>
<keyword evidence="3" id="KW-0808">Transferase</keyword>
<sequence>MPPYDTPVSIAYLLGTEASKIASMNNVSNVSDKIPINKLVIVPISCSCSGNIYLHLTPYIVENTSQQYFQIANETYQGLNTCQALVGHNYYDKDTNLTAGTELMVPVRCACPSANQTANGVKALLTYLVKWGDSVSWIAEKFQASLKSTLDANMLSWDSKIYPFTPTLVPVAFNNCEEQPSNSFCSCTNGNHSELNLEGIVCPRGHAKDSSKASILIGIFSGVALLCLCLLAYQMHQVLRKRRNQLRREKYFKQNGGLLLQEKLTANGSSKQATIFSAEELVKATDNFNQSRILGQGGFGTVYKGMLPDGRVVAIKRSKEIDQSWIEQFINEVVIFSQINHRNIVKLFSCCLETEVPLLVYEFIPNKTFYHHIHEKELESSLSWEDRFRIACEVSGAVTYMHSAASVPIFHRDIKSSNILLDDKYSAKISDFGTSRSVPFDKTHLTLTVQGTFGYMDPEYFQSSKFSEKSDVYSFGVMLIELLTRKQPLSFARDKGFNLIERFISLTKTNLLLEILDPRVIGEAGEEDIFSVAKLAVRCLRLNGKKRPTMKEVFTELEGLRRTRKCLQIDQEHQNWSEEMLLTRSVSETFQESIMDSIGFTQERGFVSI</sequence>
<evidence type="ECO:0000259" key="16">
    <source>
        <dbReference type="PROSITE" id="PS51782"/>
    </source>
</evidence>
<dbReference type="InterPro" id="IPR056563">
    <property type="entry name" value="LysM3_LYK4_5"/>
</dbReference>
<dbReference type="PROSITE" id="PS00108">
    <property type="entry name" value="PROTEIN_KINASE_ST"/>
    <property type="match status" value="1"/>
</dbReference>
<dbReference type="Gene3D" id="1.10.510.10">
    <property type="entry name" value="Transferase(Phosphotransferase) domain 1"/>
    <property type="match status" value="1"/>
</dbReference>
<evidence type="ECO:0000256" key="4">
    <source>
        <dbReference type="ARBA" id="ARBA00022692"/>
    </source>
</evidence>
<gene>
    <name evidence="17" type="primary">LYK19</name>
</gene>
<dbReference type="Gene3D" id="3.30.200.20">
    <property type="entry name" value="Phosphorylase Kinase, domain 1"/>
    <property type="match status" value="1"/>
</dbReference>
<dbReference type="PANTHER" id="PTHR27005">
    <property type="entry name" value="WALL-ASSOCIATED RECEPTOR KINASE-LIKE 21"/>
    <property type="match status" value="1"/>
</dbReference>
<evidence type="ECO:0000256" key="13">
    <source>
        <dbReference type="PROSITE-ProRule" id="PRU10141"/>
    </source>
</evidence>
<organism evidence="17">
    <name type="scientific">Trema orientale</name>
    <name type="common">Charcoal tree</name>
    <name type="synonym">Celtis orientalis</name>
    <dbReference type="NCBI Taxonomy" id="63057"/>
    <lineage>
        <taxon>Eukaryota</taxon>
        <taxon>Viridiplantae</taxon>
        <taxon>Streptophyta</taxon>
        <taxon>Embryophyta</taxon>
        <taxon>Tracheophyta</taxon>
        <taxon>Spermatophyta</taxon>
        <taxon>Magnoliopsida</taxon>
        <taxon>eudicotyledons</taxon>
        <taxon>Gunneridae</taxon>
        <taxon>Pentapetalae</taxon>
        <taxon>rosids</taxon>
        <taxon>fabids</taxon>
        <taxon>Rosales</taxon>
        <taxon>Cannabaceae</taxon>
        <taxon>Trema</taxon>
    </lineage>
</organism>
<dbReference type="InterPro" id="IPR056561">
    <property type="entry name" value="NFP_LYK_LysM1"/>
</dbReference>
<dbReference type="GO" id="GO:0007166">
    <property type="term" value="P:cell surface receptor signaling pathway"/>
    <property type="evidence" value="ECO:0007669"/>
    <property type="project" value="InterPro"/>
</dbReference>
<dbReference type="PROSITE" id="PS51782">
    <property type="entry name" value="LYSM"/>
    <property type="match status" value="1"/>
</dbReference>
<evidence type="ECO:0000256" key="14">
    <source>
        <dbReference type="SAM" id="Phobius"/>
    </source>
</evidence>
<dbReference type="InterPro" id="IPR011009">
    <property type="entry name" value="Kinase-like_dom_sf"/>
</dbReference>
<dbReference type="CDD" id="cd14066">
    <property type="entry name" value="STKc_IRAK"/>
    <property type="match status" value="1"/>
</dbReference>
<dbReference type="GO" id="GO:0004674">
    <property type="term" value="F:protein serine/threonine kinase activity"/>
    <property type="evidence" value="ECO:0007669"/>
    <property type="project" value="UniProtKB-KW"/>
</dbReference>
<feature type="binding site" evidence="13">
    <location>
        <position position="316"/>
    </location>
    <ligand>
        <name>ATP</name>
        <dbReference type="ChEBI" id="CHEBI:30616"/>
    </ligand>
</feature>
<evidence type="ECO:0000313" key="17">
    <source>
        <dbReference type="EMBL" id="ASM47302.1"/>
    </source>
</evidence>
<evidence type="ECO:0000256" key="5">
    <source>
        <dbReference type="ARBA" id="ARBA00022729"/>
    </source>
</evidence>
<dbReference type="Pfam" id="PF23473">
    <property type="entry name" value="LysM3_LYK4_5"/>
    <property type="match status" value="1"/>
</dbReference>
<evidence type="ECO:0000256" key="2">
    <source>
        <dbReference type="ARBA" id="ARBA00022527"/>
    </source>
</evidence>
<comment type="catalytic activity">
    <reaction evidence="11">
        <text>L-seryl-[protein] + ATP = O-phospho-L-seryl-[protein] + ADP + H(+)</text>
        <dbReference type="Rhea" id="RHEA:17989"/>
        <dbReference type="Rhea" id="RHEA-COMP:9863"/>
        <dbReference type="Rhea" id="RHEA-COMP:11604"/>
        <dbReference type="ChEBI" id="CHEBI:15378"/>
        <dbReference type="ChEBI" id="CHEBI:29999"/>
        <dbReference type="ChEBI" id="CHEBI:30616"/>
        <dbReference type="ChEBI" id="CHEBI:83421"/>
        <dbReference type="ChEBI" id="CHEBI:456216"/>
    </reaction>
</comment>
<dbReference type="EMBL" id="KY786258">
    <property type="protein sequence ID" value="ASM47302.1"/>
    <property type="molecule type" value="Genomic_DNA"/>
</dbReference>
<evidence type="ECO:0000256" key="11">
    <source>
        <dbReference type="ARBA" id="ARBA00047558"/>
    </source>
</evidence>
<dbReference type="Pfam" id="PF23446">
    <property type="entry name" value="LysM1_NFP_LYK"/>
    <property type="match status" value="1"/>
</dbReference>
<dbReference type="FunFam" id="3.30.200.20:FF:000043">
    <property type="entry name" value="Wall-associated receptor kinase 2"/>
    <property type="match status" value="1"/>
</dbReference>
<evidence type="ECO:0000256" key="10">
    <source>
        <dbReference type="ARBA" id="ARBA00023136"/>
    </source>
</evidence>